<evidence type="ECO:0000313" key="1">
    <source>
        <dbReference type="EMBL" id="OWL98441.1"/>
    </source>
</evidence>
<sequence length="295" mass="31328">MTGVLLNVLGVEVHAQAPASLLAPLALYGPHAALIRPVTHRVQVQVRPGRRAPGPEAFTVRTHSAQVQVTPVGSTEVWIHGATQDAHLSVGREGSVITVHTDSAGPDEALMVAFTEVLRTQGFLPLHAAVLDQEGWVTALLGPSGTGKSTALLGALLSGARPVTEDYGLFEPATGLLHGLDAGLRCLPDTLARVRAAVPDLPEPPVVRGKALVTWEMLGAGQRWHAPLTHVEVLRRDGSEVSVRPLPLAQRVMNLWAATGVPLLPANRDWTNTAIGTLARELGWSERTVAHQTMP</sequence>
<dbReference type="Proteomes" id="UP000197208">
    <property type="component" value="Unassembled WGS sequence"/>
</dbReference>
<organism evidence="1 2">
    <name type="scientific">Deinococcus indicus</name>
    <dbReference type="NCBI Taxonomy" id="223556"/>
    <lineage>
        <taxon>Bacteria</taxon>
        <taxon>Thermotogati</taxon>
        <taxon>Deinococcota</taxon>
        <taxon>Deinococci</taxon>
        <taxon>Deinococcales</taxon>
        <taxon>Deinococcaceae</taxon>
        <taxon>Deinococcus</taxon>
    </lineage>
</organism>
<dbReference type="SUPFAM" id="SSF53795">
    <property type="entry name" value="PEP carboxykinase-like"/>
    <property type="match status" value="1"/>
</dbReference>
<accession>A0A246BRY7</accession>
<dbReference type="AlphaFoldDB" id="A0A246BRY7"/>
<proteinExistence type="predicted"/>
<reference evidence="1 2" key="1">
    <citation type="submission" date="2017-05" db="EMBL/GenBank/DDBJ databases">
        <title>De novo genome assembly of Deniococcus indicus strain DR1.</title>
        <authorList>
            <person name="Chauhan D."/>
            <person name="Yennamalli R.M."/>
            <person name="Priyadarshini R."/>
        </authorList>
    </citation>
    <scope>NUCLEOTIDE SEQUENCE [LARGE SCALE GENOMIC DNA]</scope>
    <source>
        <strain evidence="1 2">DR1</strain>
    </source>
</reference>
<dbReference type="InterPro" id="IPR027417">
    <property type="entry name" value="P-loop_NTPase"/>
</dbReference>
<dbReference type="OrthoDB" id="63904at2"/>
<evidence type="ECO:0000313" key="2">
    <source>
        <dbReference type="Proteomes" id="UP000197208"/>
    </source>
</evidence>
<dbReference type="EMBL" id="NHMK01000007">
    <property type="protein sequence ID" value="OWL98441.1"/>
    <property type="molecule type" value="Genomic_DNA"/>
</dbReference>
<name>A0A246BRY7_9DEIO</name>
<comment type="caution">
    <text evidence="1">The sequence shown here is derived from an EMBL/GenBank/DDBJ whole genome shotgun (WGS) entry which is preliminary data.</text>
</comment>
<dbReference type="Gene3D" id="3.40.50.300">
    <property type="entry name" value="P-loop containing nucleotide triphosphate hydrolases"/>
    <property type="match status" value="1"/>
</dbReference>
<evidence type="ECO:0008006" key="3">
    <source>
        <dbReference type="Google" id="ProtNLM"/>
    </source>
</evidence>
<keyword evidence="2" id="KW-1185">Reference proteome</keyword>
<gene>
    <name evidence="1" type="ORF">CBQ26_01835</name>
</gene>
<protein>
    <recommendedName>
        <fullName evidence="3">Serine kinase</fullName>
    </recommendedName>
</protein>
<dbReference type="RefSeq" id="WP_088246911.1">
    <property type="nucleotide sequence ID" value="NZ_NHMK01000007.1"/>
</dbReference>